<dbReference type="RefSeq" id="XP_056692012.1">
    <property type="nucleotide sequence ID" value="XM_056836034.1"/>
</dbReference>
<protein>
    <recommendedName>
        <fullName evidence="3">CCHC-type domain-containing protein</fullName>
    </recommendedName>
</protein>
<dbReference type="GeneID" id="130467510"/>
<evidence type="ECO:0000313" key="2">
    <source>
        <dbReference type="RefSeq" id="XP_056692012.1"/>
    </source>
</evidence>
<evidence type="ECO:0000313" key="1">
    <source>
        <dbReference type="Proteomes" id="UP000813463"/>
    </source>
</evidence>
<evidence type="ECO:0008006" key="3">
    <source>
        <dbReference type="Google" id="ProtNLM"/>
    </source>
</evidence>
<organism evidence="1 2">
    <name type="scientific">Spinacia oleracea</name>
    <name type="common">Spinach</name>
    <dbReference type="NCBI Taxonomy" id="3562"/>
    <lineage>
        <taxon>Eukaryota</taxon>
        <taxon>Viridiplantae</taxon>
        <taxon>Streptophyta</taxon>
        <taxon>Embryophyta</taxon>
        <taxon>Tracheophyta</taxon>
        <taxon>Spermatophyta</taxon>
        <taxon>Magnoliopsida</taxon>
        <taxon>eudicotyledons</taxon>
        <taxon>Gunneridae</taxon>
        <taxon>Pentapetalae</taxon>
        <taxon>Caryophyllales</taxon>
        <taxon>Chenopodiaceae</taxon>
        <taxon>Chenopodioideae</taxon>
        <taxon>Anserineae</taxon>
        <taxon>Spinacia</taxon>
    </lineage>
</organism>
<reference evidence="2" key="2">
    <citation type="submission" date="2025-08" db="UniProtKB">
        <authorList>
            <consortium name="RefSeq"/>
        </authorList>
    </citation>
    <scope>IDENTIFICATION</scope>
    <source>
        <tissue evidence="2">Leaf</tissue>
    </source>
</reference>
<dbReference type="InterPro" id="IPR036875">
    <property type="entry name" value="Znf_CCHC_sf"/>
</dbReference>
<reference evidence="1" key="1">
    <citation type="journal article" date="2021" name="Nat. Commun.">
        <title>Genomic analyses provide insights into spinach domestication and the genetic basis of agronomic traits.</title>
        <authorList>
            <person name="Cai X."/>
            <person name="Sun X."/>
            <person name="Xu C."/>
            <person name="Sun H."/>
            <person name="Wang X."/>
            <person name="Ge C."/>
            <person name="Zhang Z."/>
            <person name="Wang Q."/>
            <person name="Fei Z."/>
            <person name="Jiao C."/>
            <person name="Wang Q."/>
        </authorList>
    </citation>
    <scope>NUCLEOTIDE SEQUENCE [LARGE SCALE GENOMIC DNA]</scope>
    <source>
        <strain evidence="1">cv. Varoflay</strain>
    </source>
</reference>
<sequence>MEKEEIRVVPIWVQLKLNFKYWGEKSLFKIVQQLDTPIKRDQATASRDKIQFARVLVEVPMDTLPNFVTFLDEHGELVKVAVHYEWRPTICNSCKMVGHVASDCRKGGGKRRWVQKTIQPVAQPVVLPVVAEPEVDQEGVRL</sequence>
<dbReference type="PANTHER" id="PTHR31286">
    <property type="entry name" value="GLYCINE-RICH CELL WALL STRUCTURAL PROTEIN 1.8-LIKE"/>
    <property type="match status" value="1"/>
</dbReference>
<keyword evidence="1" id="KW-1185">Reference proteome</keyword>
<name>A0ABM3R8T0_SPIOL</name>
<dbReference type="Proteomes" id="UP000813463">
    <property type="component" value="Chromosome 2"/>
</dbReference>
<dbReference type="PANTHER" id="PTHR31286:SF165">
    <property type="entry name" value="DUF4283 DOMAIN-CONTAINING PROTEIN"/>
    <property type="match status" value="1"/>
</dbReference>
<gene>
    <name evidence="2" type="primary">LOC130467510</name>
</gene>
<dbReference type="SUPFAM" id="SSF57756">
    <property type="entry name" value="Retrovirus zinc finger-like domains"/>
    <property type="match status" value="1"/>
</dbReference>
<dbReference type="InterPro" id="IPR040256">
    <property type="entry name" value="At4g02000-like"/>
</dbReference>
<accession>A0ABM3R8T0</accession>
<proteinExistence type="predicted"/>